<evidence type="ECO:0000256" key="2">
    <source>
        <dbReference type="ARBA" id="ARBA00004584"/>
    </source>
</evidence>
<dbReference type="GO" id="GO:0000775">
    <property type="term" value="C:chromosome, centromeric region"/>
    <property type="evidence" value="ECO:0007669"/>
    <property type="project" value="UniProtKB-SubCell"/>
</dbReference>
<dbReference type="Gramene" id="RZC47985">
    <property type="protein sequence ID" value="RZC47985"/>
    <property type="gene ID" value="C5167_040932"/>
</dbReference>
<keyword evidence="7" id="KW-0156">Chromatin regulator</keyword>
<dbReference type="InterPro" id="IPR006560">
    <property type="entry name" value="AWS_dom"/>
</dbReference>
<evidence type="ECO:0000256" key="9">
    <source>
        <dbReference type="ARBA" id="ARBA00023328"/>
    </source>
</evidence>
<organism evidence="14 15">
    <name type="scientific">Papaver somniferum</name>
    <name type="common">Opium poppy</name>
    <dbReference type="NCBI Taxonomy" id="3469"/>
    <lineage>
        <taxon>Eukaryota</taxon>
        <taxon>Viridiplantae</taxon>
        <taxon>Streptophyta</taxon>
        <taxon>Embryophyta</taxon>
        <taxon>Tracheophyta</taxon>
        <taxon>Spermatophyta</taxon>
        <taxon>Magnoliopsida</taxon>
        <taxon>Ranunculales</taxon>
        <taxon>Papaveraceae</taxon>
        <taxon>Papaveroideae</taxon>
        <taxon>Papaver</taxon>
    </lineage>
</organism>
<dbReference type="SUPFAM" id="SSF82199">
    <property type="entry name" value="SET domain"/>
    <property type="match status" value="1"/>
</dbReference>
<keyword evidence="15" id="KW-1185">Reference proteome</keyword>
<reference evidence="14 15" key="1">
    <citation type="journal article" date="2018" name="Science">
        <title>The opium poppy genome and morphinan production.</title>
        <authorList>
            <person name="Guo L."/>
            <person name="Winzer T."/>
            <person name="Yang X."/>
            <person name="Li Y."/>
            <person name="Ning Z."/>
            <person name="He Z."/>
            <person name="Teodor R."/>
            <person name="Lu Y."/>
            <person name="Bowser T.A."/>
            <person name="Graham I.A."/>
            <person name="Ye K."/>
        </authorList>
    </citation>
    <scope>NUCLEOTIDE SEQUENCE [LARGE SCALE GENOMIC DNA]</scope>
    <source>
        <strain evidence="15">cv. HN1</strain>
        <tissue evidence="14">Leaves</tissue>
    </source>
</reference>
<dbReference type="OMA" id="WLNKGKP"/>
<dbReference type="GO" id="GO:0042054">
    <property type="term" value="F:histone methyltransferase activity"/>
    <property type="evidence" value="ECO:0007669"/>
    <property type="project" value="InterPro"/>
</dbReference>
<gene>
    <name evidence="14" type="ORF">C5167_040932</name>
</gene>
<keyword evidence="6" id="KW-0949">S-adenosyl-L-methionine</keyword>
<accession>A0A4Y7IKJ0</accession>
<evidence type="ECO:0000256" key="8">
    <source>
        <dbReference type="ARBA" id="ARBA00023242"/>
    </source>
</evidence>
<dbReference type="GO" id="GO:0032259">
    <property type="term" value="P:methylation"/>
    <property type="evidence" value="ECO:0007669"/>
    <property type="project" value="UniProtKB-KW"/>
</dbReference>
<evidence type="ECO:0000313" key="14">
    <source>
        <dbReference type="EMBL" id="RZC47985.1"/>
    </source>
</evidence>
<evidence type="ECO:0000256" key="7">
    <source>
        <dbReference type="ARBA" id="ARBA00022853"/>
    </source>
</evidence>
<evidence type="ECO:0000256" key="6">
    <source>
        <dbReference type="ARBA" id="ARBA00022691"/>
    </source>
</evidence>
<keyword evidence="8" id="KW-0539">Nucleus</keyword>
<dbReference type="Pfam" id="PF00856">
    <property type="entry name" value="SET"/>
    <property type="match status" value="1"/>
</dbReference>
<evidence type="ECO:0000256" key="1">
    <source>
        <dbReference type="ARBA" id="ARBA00004123"/>
    </source>
</evidence>
<protein>
    <recommendedName>
        <fullName evidence="16">Histone-lysine N-methyltransferase</fullName>
    </recommendedName>
</protein>
<dbReference type="PROSITE" id="PS50868">
    <property type="entry name" value="POST_SET"/>
    <property type="match status" value="1"/>
</dbReference>
<keyword evidence="5" id="KW-0808">Transferase</keyword>
<dbReference type="EMBL" id="CM010715">
    <property type="protein sequence ID" value="RZC47985.1"/>
    <property type="molecule type" value="Genomic_DNA"/>
</dbReference>
<evidence type="ECO:0000256" key="10">
    <source>
        <dbReference type="ARBA" id="ARBA00054897"/>
    </source>
</evidence>
<dbReference type="STRING" id="3469.A0A4Y7IKJ0"/>
<dbReference type="AlphaFoldDB" id="A0A4Y7IKJ0"/>
<feature type="domain" description="SET" evidence="11">
    <location>
        <begin position="113"/>
        <end position="242"/>
    </location>
</feature>
<keyword evidence="9" id="KW-0137">Centromere</keyword>
<feature type="domain" description="Post-SET" evidence="12">
    <location>
        <begin position="250"/>
        <end position="266"/>
    </location>
</feature>
<dbReference type="InterPro" id="IPR025787">
    <property type="entry name" value="Hist-Lys_N-MeTrfase_SET2_plant"/>
</dbReference>
<evidence type="ECO:0000313" key="15">
    <source>
        <dbReference type="Proteomes" id="UP000316621"/>
    </source>
</evidence>
<dbReference type="PROSITE" id="PS51578">
    <property type="entry name" value="SAM_MT43_SET2_2"/>
    <property type="match status" value="1"/>
</dbReference>
<dbReference type="GO" id="GO:0005634">
    <property type="term" value="C:nucleus"/>
    <property type="evidence" value="ECO:0007669"/>
    <property type="project" value="UniProtKB-SubCell"/>
</dbReference>
<evidence type="ECO:0000256" key="4">
    <source>
        <dbReference type="ARBA" id="ARBA00022603"/>
    </source>
</evidence>
<evidence type="ECO:0000256" key="3">
    <source>
        <dbReference type="ARBA" id="ARBA00022454"/>
    </source>
</evidence>
<name>A0A4Y7IKJ0_PAPSO</name>
<dbReference type="InterPro" id="IPR003616">
    <property type="entry name" value="Post-SET_dom"/>
</dbReference>
<evidence type="ECO:0000259" key="12">
    <source>
        <dbReference type="PROSITE" id="PS50868"/>
    </source>
</evidence>
<dbReference type="PROSITE" id="PS50280">
    <property type="entry name" value="SET"/>
    <property type="match status" value="1"/>
</dbReference>
<comment type="function">
    <text evidence="10">Histone methyltransferase.</text>
</comment>
<keyword evidence="4" id="KW-0489">Methyltransferase</keyword>
<keyword evidence="3" id="KW-0158">Chromosome</keyword>
<dbReference type="Gene3D" id="2.170.270.10">
    <property type="entry name" value="SET domain"/>
    <property type="match status" value="1"/>
</dbReference>
<dbReference type="InterPro" id="IPR046341">
    <property type="entry name" value="SET_dom_sf"/>
</dbReference>
<dbReference type="PANTHER" id="PTHR22884">
    <property type="entry name" value="SET DOMAIN PROTEINS"/>
    <property type="match status" value="1"/>
</dbReference>
<dbReference type="PROSITE" id="PS51215">
    <property type="entry name" value="AWS"/>
    <property type="match status" value="1"/>
</dbReference>
<feature type="domain" description="AWS" evidence="13">
    <location>
        <begin position="63"/>
        <end position="111"/>
    </location>
</feature>
<dbReference type="InterPro" id="IPR001214">
    <property type="entry name" value="SET_dom"/>
</dbReference>
<sequence length="411" mass="46948">MPAMTKSFEHHNFGHIFDQLTEEIGSPVEFELPDWVKNQNPNTHTFIRRNVYLSKKMKGRIEDDGIFCSCKASSQSTVCGRDCQCGMLLSTCSSNCDCGDSCLNKPFHLRPVKKMKLVKTEKCGSGLVAEEDIKRKEFVIEYVGEVIDDKTCEERLWKMKHSGETNFYLCEINRDMVIDATYKGNKSRFINHSCRPNTEMQKWFLTFPYSACHMRRDSGETRIGIFAKRDIKKGEHLTYDYQCLSVIAWDDQDCHCGASDCRQKLGAKPMKLNGELEGAFRYKARHASGYTNGDLHIGSSQSNGEIFCHNCIGEIIRVFRTDRERMKLCIKCTNTEPVNRQPVSTFGIIKRFDNNSRKHTIMFEDGDLKMLDLSKALVGGANLMAYKQQSLSCILCLLVYPESEGYYSNAN</sequence>
<dbReference type="FunFam" id="2.170.270.10:FF:000034">
    <property type="entry name" value="Histone-lysine N-methyltransferase"/>
    <property type="match status" value="1"/>
</dbReference>
<proteinExistence type="predicted"/>
<comment type="subcellular location">
    <subcellularLocation>
        <location evidence="2">Chromosome</location>
        <location evidence="2">Centromere</location>
    </subcellularLocation>
    <subcellularLocation>
        <location evidence="1">Nucleus</location>
    </subcellularLocation>
</comment>
<evidence type="ECO:0000259" key="11">
    <source>
        <dbReference type="PROSITE" id="PS50280"/>
    </source>
</evidence>
<dbReference type="Proteomes" id="UP000316621">
    <property type="component" value="Chromosome 1"/>
</dbReference>
<dbReference type="SMART" id="SM00570">
    <property type="entry name" value="AWS"/>
    <property type="match status" value="1"/>
</dbReference>
<dbReference type="SMART" id="SM00317">
    <property type="entry name" value="SET"/>
    <property type="match status" value="1"/>
</dbReference>
<evidence type="ECO:0000259" key="13">
    <source>
        <dbReference type="PROSITE" id="PS51215"/>
    </source>
</evidence>
<dbReference type="InterPro" id="IPR050777">
    <property type="entry name" value="SET2_Histone-Lys_MeTrsfase"/>
</dbReference>
<evidence type="ECO:0000256" key="5">
    <source>
        <dbReference type="ARBA" id="ARBA00022679"/>
    </source>
</evidence>
<evidence type="ECO:0008006" key="16">
    <source>
        <dbReference type="Google" id="ProtNLM"/>
    </source>
</evidence>